<dbReference type="Proteomes" id="UP001168972">
    <property type="component" value="Unassembled WGS sequence"/>
</dbReference>
<feature type="region of interest" description="Disordered" evidence="1">
    <location>
        <begin position="1"/>
        <end position="25"/>
    </location>
</feature>
<accession>A0AA39G2Y5</accession>
<name>A0AA39G2Y5_MICHY</name>
<organism evidence="2 3">
    <name type="scientific">Microctonus hyperodae</name>
    <name type="common">Parasitoid wasp</name>
    <dbReference type="NCBI Taxonomy" id="165561"/>
    <lineage>
        <taxon>Eukaryota</taxon>
        <taxon>Metazoa</taxon>
        <taxon>Ecdysozoa</taxon>
        <taxon>Arthropoda</taxon>
        <taxon>Hexapoda</taxon>
        <taxon>Insecta</taxon>
        <taxon>Pterygota</taxon>
        <taxon>Neoptera</taxon>
        <taxon>Endopterygota</taxon>
        <taxon>Hymenoptera</taxon>
        <taxon>Apocrita</taxon>
        <taxon>Ichneumonoidea</taxon>
        <taxon>Braconidae</taxon>
        <taxon>Euphorinae</taxon>
        <taxon>Microctonus</taxon>
    </lineage>
</organism>
<keyword evidence="3" id="KW-1185">Reference proteome</keyword>
<comment type="caution">
    <text evidence="2">The sequence shown here is derived from an EMBL/GenBank/DDBJ whole genome shotgun (WGS) entry which is preliminary data.</text>
</comment>
<gene>
    <name evidence="2" type="ORF">PV327_006047</name>
</gene>
<dbReference type="AlphaFoldDB" id="A0AA39G2Y5"/>
<proteinExistence type="predicted"/>
<reference evidence="2" key="2">
    <citation type="submission" date="2023-03" db="EMBL/GenBank/DDBJ databases">
        <authorList>
            <person name="Inwood S.N."/>
            <person name="Skelly J.G."/>
            <person name="Guhlin J."/>
            <person name="Harrop T.W.R."/>
            <person name="Goldson S.G."/>
            <person name="Dearden P.K."/>
        </authorList>
    </citation>
    <scope>NUCLEOTIDE SEQUENCE</scope>
    <source>
        <strain evidence="2">Lincoln</strain>
        <tissue evidence="2">Whole body</tissue>
    </source>
</reference>
<evidence type="ECO:0000256" key="1">
    <source>
        <dbReference type="SAM" id="MobiDB-lite"/>
    </source>
</evidence>
<dbReference type="EMBL" id="JAQQBR010000003">
    <property type="protein sequence ID" value="KAK0180403.1"/>
    <property type="molecule type" value="Genomic_DNA"/>
</dbReference>
<protein>
    <submittedName>
        <fullName evidence="2">Uncharacterized protein</fullName>
    </submittedName>
</protein>
<evidence type="ECO:0000313" key="2">
    <source>
        <dbReference type="EMBL" id="KAK0180403.1"/>
    </source>
</evidence>
<sequence>MNQPLEGANRSSPHRGILTSTPSTPWDTRQTPFEIVFEAYVCVTSPTSTFLVILNKTPQASLEDQTAMVSSGSGVNHRSSNISWNIAT</sequence>
<evidence type="ECO:0000313" key="3">
    <source>
        <dbReference type="Proteomes" id="UP001168972"/>
    </source>
</evidence>
<reference evidence="2" key="1">
    <citation type="journal article" date="2023" name="bioRxiv">
        <title>Scaffold-level genome assemblies of two parasitoid biocontrol wasps reveal the parthenogenesis mechanism and an associated novel virus.</title>
        <authorList>
            <person name="Inwood S."/>
            <person name="Skelly J."/>
            <person name="Guhlin J."/>
            <person name="Harrop T."/>
            <person name="Goldson S."/>
            <person name="Dearden P."/>
        </authorList>
    </citation>
    <scope>NUCLEOTIDE SEQUENCE</scope>
    <source>
        <strain evidence="2">Lincoln</strain>
        <tissue evidence="2">Whole body</tissue>
    </source>
</reference>